<comment type="caution">
    <text evidence="1">The sequence shown here is derived from an EMBL/GenBank/DDBJ whole genome shotgun (WGS) entry which is preliminary data.</text>
</comment>
<organism evidence="1">
    <name type="scientific">marine sediment metagenome</name>
    <dbReference type="NCBI Taxonomy" id="412755"/>
    <lineage>
        <taxon>unclassified sequences</taxon>
        <taxon>metagenomes</taxon>
        <taxon>ecological metagenomes</taxon>
    </lineage>
</organism>
<proteinExistence type="predicted"/>
<gene>
    <name evidence="1" type="ORF">S01H4_51372</name>
</gene>
<name>X1DR77_9ZZZZ</name>
<accession>X1DR77</accession>
<dbReference type="AlphaFoldDB" id="X1DR77"/>
<feature type="non-terminal residue" evidence="1">
    <location>
        <position position="152"/>
    </location>
</feature>
<evidence type="ECO:0000313" key="1">
    <source>
        <dbReference type="EMBL" id="GAG98921.1"/>
    </source>
</evidence>
<sequence length="152" mass="16174">MGASLIDTAAYTEPTLIVVNAAGDACVTLDAGDDAVAHSKDLYFKAAADEDIELINLSLTGTPRIFWDETADAFASSKDILNQVALGVIQRTAYAQIMEILGDVSLFYPFTDATGSTVTDFTANGFDGTPDEAVEAWDTPPAYQGSVQVYDF</sequence>
<dbReference type="EMBL" id="BART01029247">
    <property type="protein sequence ID" value="GAG98921.1"/>
    <property type="molecule type" value="Genomic_DNA"/>
</dbReference>
<reference evidence="1" key="1">
    <citation type="journal article" date="2014" name="Front. Microbiol.">
        <title>High frequency of phylogenetically diverse reductive dehalogenase-homologous genes in deep subseafloor sedimentary metagenomes.</title>
        <authorList>
            <person name="Kawai M."/>
            <person name="Futagami T."/>
            <person name="Toyoda A."/>
            <person name="Takaki Y."/>
            <person name="Nishi S."/>
            <person name="Hori S."/>
            <person name="Arai W."/>
            <person name="Tsubouchi T."/>
            <person name="Morono Y."/>
            <person name="Uchiyama I."/>
            <person name="Ito T."/>
            <person name="Fujiyama A."/>
            <person name="Inagaki F."/>
            <person name="Takami H."/>
        </authorList>
    </citation>
    <scope>NUCLEOTIDE SEQUENCE</scope>
    <source>
        <strain evidence="1">Expedition CK06-06</strain>
    </source>
</reference>
<protein>
    <submittedName>
        <fullName evidence="1">Uncharacterized protein</fullName>
    </submittedName>
</protein>